<dbReference type="Pfam" id="PF16010">
    <property type="entry name" value="CDH-cyt"/>
    <property type="match status" value="1"/>
</dbReference>
<protein>
    <recommendedName>
        <fullName evidence="2">Cellobiose dehydrogenase-like cytochrome domain-containing protein</fullName>
    </recommendedName>
</protein>
<evidence type="ECO:0000256" key="1">
    <source>
        <dbReference type="SAM" id="SignalP"/>
    </source>
</evidence>
<gene>
    <name evidence="3" type="ORF">HYALB_00012059</name>
</gene>
<organism evidence="3 4">
    <name type="scientific">Hymenoscyphus albidus</name>
    <dbReference type="NCBI Taxonomy" id="595503"/>
    <lineage>
        <taxon>Eukaryota</taxon>
        <taxon>Fungi</taxon>
        <taxon>Dikarya</taxon>
        <taxon>Ascomycota</taxon>
        <taxon>Pezizomycotina</taxon>
        <taxon>Leotiomycetes</taxon>
        <taxon>Helotiales</taxon>
        <taxon>Helotiaceae</taxon>
        <taxon>Hymenoscyphus</taxon>
    </lineage>
</organism>
<feature type="domain" description="Cellobiose dehydrogenase-like cytochrome" evidence="2">
    <location>
        <begin position="26"/>
        <end position="208"/>
    </location>
</feature>
<evidence type="ECO:0000259" key="2">
    <source>
        <dbReference type="Pfam" id="PF16010"/>
    </source>
</evidence>
<dbReference type="AlphaFoldDB" id="A0A9N9Q6Q4"/>
<dbReference type="Gene3D" id="2.60.40.1210">
    <property type="entry name" value="Cellobiose dehydrogenase, cytochrome domain"/>
    <property type="match status" value="1"/>
</dbReference>
<dbReference type="EMBL" id="CAJVRM010000185">
    <property type="protein sequence ID" value="CAG8976667.1"/>
    <property type="molecule type" value="Genomic_DNA"/>
</dbReference>
<feature type="signal peptide" evidence="1">
    <location>
        <begin position="1"/>
        <end position="20"/>
    </location>
</feature>
<dbReference type="SUPFAM" id="SSF49344">
    <property type="entry name" value="CBD9-like"/>
    <property type="match status" value="1"/>
</dbReference>
<evidence type="ECO:0000313" key="4">
    <source>
        <dbReference type="Proteomes" id="UP000701801"/>
    </source>
</evidence>
<feature type="chain" id="PRO_5040272848" description="Cellobiose dehydrogenase-like cytochrome domain-containing protein" evidence="1">
    <location>
        <begin position="21"/>
        <end position="219"/>
    </location>
</feature>
<name>A0A9N9Q6Q4_9HELO</name>
<keyword evidence="4" id="KW-1185">Reference proteome</keyword>
<dbReference type="PANTHER" id="PTHR47797">
    <property type="entry name" value="DEHYDROGENASE, PUTATIVE (AFU_ORTHOLOGUE AFUA_8G05805)-RELATED"/>
    <property type="match status" value="1"/>
</dbReference>
<dbReference type="PANTHER" id="PTHR47797:SF5">
    <property type="entry name" value="CELLOBIOSE DEHYDROGENASE CYTOCHROME DOMAIN-CONTAINING PROTEIN"/>
    <property type="match status" value="1"/>
</dbReference>
<sequence length="219" mass="23098">MRWSIGVVWAAALMSIPTEAADSSTYFDAETGFTFAQFNGLFQIGKGILYRVAVPSPVPANASYDVVFQIVAPIAVGWTGLAWGGGMVRSPLTVTWQNGQTVTIGSRYATGHSMPSVYPNAVYTKFKTGTKVNSTHWQVTAKCSGCSTFIGSTNSQVTLPPKGVNRLAFAESNSKPATPSSSTSTFNVHDVTNSFTADFASAGNTEFAALVAKNGEATN</sequence>
<dbReference type="InterPro" id="IPR015920">
    <property type="entry name" value="Cellobiose_DH-like_cyt"/>
</dbReference>
<keyword evidence="1" id="KW-0732">Signal</keyword>
<comment type="caution">
    <text evidence="3">The sequence shown here is derived from an EMBL/GenBank/DDBJ whole genome shotgun (WGS) entry which is preliminary data.</text>
</comment>
<dbReference type="OrthoDB" id="413885at2759"/>
<evidence type="ECO:0000313" key="3">
    <source>
        <dbReference type="EMBL" id="CAG8976667.1"/>
    </source>
</evidence>
<dbReference type="CDD" id="cd09630">
    <property type="entry name" value="CDH_like_cytochrome"/>
    <property type="match status" value="1"/>
</dbReference>
<reference evidence="3" key="1">
    <citation type="submission" date="2021-07" db="EMBL/GenBank/DDBJ databases">
        <authorList>
            <person name="Durling M."/>
        </authorList>
    </citation>
    <scope>NUCLEOTIDE SEQUENCE</scope>
</reference>
<accession>A0A9N9Q6Q4</accession>
<proteinExistence type="predicted"/>
<dbReference type="Proteomes" id="UP000701801">
    <property type="component" value="Unassembled WGS sequence"/>
</dbReference>